<dbReference type="GO" id="GO:0045048">
    <property type="term" value="P:protein insertion into ER membrane"/>
    <property type="evidence" value="ECO:0007669"/>
    <property type="project" value="TreeGrafter"/>
</dbReference>
<evidence type="ECO:0000256" key="1">
    <source>
        <dbReference type="SAM" id="Phobius"/>
    </source>
</evidence>
<dbReference type="PANTHER" id="PTHR12371:SF4">
    <property type="entry name" value="TRANSLOCATING CHAIN-ASSOCIATED MEMBRANE PROTEIN 2"/>
    <property type="match status" value="1"/>
</dbReference>
<keyword evidence="3" id="KW-1185">Reference proteome</keyword>
<dbReference type="Proteomes" id="UP000694404">
    <property type="component" value="Unplaced"/>
</dbReference>
<organism evidence="2 3">
    <name type="scientific">Chelonoidis abingdonii</name>
    <name type="common">Abingdon island giant tortoise</name>
    <name type="synonym">Testudo abingdonii</name>
    <dbReference type="NCBI Taxonomy" id="106734"/>
    <lineage>
        <taxon>Eukaryota</taxon>
        <taxon>Metazoa</taxon>
        <taxon>Chordata</taxon>
        <taxon>Craniata</taxon>
        <taxon>Vertebrata</taxon>
        <taxon>Euteleostomi</taxon>
        <taxon>Archelosauria</taxon>
        <taxon>Testudinata</taxon>
        <taxon>Testudines</taxon>
        <taxon>Cryptodira</taxon>
        <taxon>Durocryptodira</taxon>
        <taxon>Testudinoidea</taxon>
        <taxon>Testudinidae</taxon>
        <taxon>Chelonoidis</taxon>
    </lineage>
</organism>
<feature type="transmembrane region" description="Helical" evidence="1">
    <location>
        <begin position="21"/>
        <end position="39"/>
    </location>
</feature>
<keyword evidence="1" id="KW-0812">Transmembrane</keyword>
<sequence length="87" mass="9698">MAFRRRAKSYPLFSQEFLIHNHADIGFCLVLCVLIALMFEVRAGALPPPGTPCTSPWDPSPGLRPKWRELMSEGKFCPDCSVGCGWS</sequence>
<name>A0A8C0G142_CHEAB</name>
<dbReference type="PANTHER" id="PTHR12371">
    <property type="entry name" value="TRANSLOCATION ASSOCIATED MEMBRANE PROTEIN"/>
    <property type="match status" value="1"/>
</dbReference>
<dbReference type="GO" id="GO:0006616">
    <property type="term" value="P:SRP-dependent cotranslational protein targeting to membrane, translocation"/>
    <property type="evidence" value="ECO:0007669"/>
    <property type="project" value="InterPro"/>
</dbReference>
<dbReference type="GeneTree" id="ENSGT00940000182083"/>
<evidence type="ECO:0000313" key="2">
    <source>
        <dbReference type="Ensembl" id="ENSCABP00000000201.1"/>
    </source>
</evidence>
<keyword evidence="1" id="KW-1133">Transmembrane helix</keyword>
<evidence type="ECO:0000313" key="3">
    <source>
        <dbReference type="Proteomes" id="UP000694404"/>
    </source>
</evidence>
<dbReference type="InterPro" id="IPR016447">
    <property type="entry name" value="Translocation_assoc_membrane"/>
</dbReference>
<dbReference type="GO" id="GO:0005789">
    <property type="term" value="C:endoplasmic reticulum membrane"/>
    <property type="evidence" value="ECO:0007669"/>
    <property type="project" value="TreeGrafter"/>
</dbReference>
<dbReference type="Ensembl" id="ENSCABT00000000221.1">
    <property type="protein sequence ID" value="ENSCABP00000000201.1"/>
    <property type="gene ID" value="ENSCABG00000000181.1"/>
</dbReference>
<accession>A0A8C0G142</accession>
<reference evidence="2" key="2">
    <citation type="submission" date="2025-09" db="UniProtKB">
        <authorList>
            <consortium name="Ensembl"/>
        </authorList>
    </citation>
    <scope>IDENTIFICATION</scope>
</reference>
<dbReference type="AlphaFoldDB" id="A0A8C0G142"/>
<keyword evidence="1" id="KW-0472">Membrane</keyword>
<protein>
    <submittedName>
        <fullName evidence="2">Uncharacterized protein</fullName>
    </submittedName>
</protein>
<proteinExistence type="predicted"/>
<reference evidence="2" key="1">
    <citation type="submission" date="2025-08" db="UniProtKB">
        <authorList>
            <consortium name="Ensembl"/>
        </authorList>
    </citation>
    <scope>IDENTIFICATION</scope>
</reference>